<evidence type="ECO:0008006" key="4">
    <source>
        <dbReference type="Google" id="ProtNLM"/>
    </source>
</evidence>
<dbReference type="RefSeq" id="WP_094992235.1">
    <property type="nucleotide sequence ID" value="NZ_NQKI01000004.1"/>
</dbReference>
<dbReference type="InterPro" id="IPR011010">
    <property type="entry name" value="DNA_brk_join_enz"/>
</dbReference>
<proteinExistence type="predicted"/>
<keyword evidence="1" id="KW-0233">DNA recombination</keyword>
<dbReference type="GO" id="GO:0003677">
    <property type="term" value="F:DNA binding"/>
    <property type="evidence" value="ECO:0007669"/>
    <property type="project" value="InterPro"/>
</dbReference>
<evidence type="ECO:0000313" key="2">
    <source>
        <dbReference type="EMBL" id="OZY60641.1"/>
    </source>
</evidence>
<dbReference type="AlphaFoldDB" id="A0A266NDR3"/>
<dbReference type="GO" id="GO:0006310">
    <property type="term" value="P:DNA recombination"/>
    <property type="evidence" value="ECO:0007669"/>
    <property type="project" value="UniProtKB-KW"/>
</dbReference>
<dbReference type="InterPro" id="IPR013762">
    <property type="entry name" value="Integrase-like_cat_sf"/>
</dbReference>
<reference evidence="2 3" key="1">
    <citation type="submission" date="2017-08" db="EMBL/GenBank/DDBJ databases">
        <title>Genomic and metabolic characterisation of spoilage-associated Pseudomonas species.</title>
        <authorList>
            <person name="Stanborough T."/>
            <person name="Fegan N."/>
            <person name="Powell S.M."/>
            <person name="Singh T."/>
            <person name="Tamplin M.L."/>
            <person name="Chandry P.S."/>
        </authorList>
    </citation>
    <scope>NUCLEOTIDE SEQUENCE [LARGE SCALE GENOMIC DNA]</scope>
    <source>
        <strain evidence="2 3">L1802</strain>
    </source>
</reference>
<dbReference type="EMBL" id="NQKI01000004">
    <property type="protein sequence ID" value="OZY60641.1"/>
    <property type="molecule type" value="Genomic_DNA"/>
</dbReference>
<evidence type="ECO:0000313" key="3">
    <source>
        <dbReference type="Proteomes" id="UP000215788"/>
    </source>
</evidence>
<sequence length="627" mass="69857">MNKSEIEFLLEEARKGGCCELAAKIRISSVSLVGESVWSFLADVKVRARSIDPTRLRINWAERKVSPRIVSELQTIFLYYTKIPTWFGSKKNLKAQTIVPRAKVILRLLEKLLAVTDIFALDISLGDITEADIEAALRNYAGNRHELKPILNLVFSAAAGQIIGQDMKFDAKTNLFLKGLLSKPRQELVSADVVKGKEVRWLTDEQFAEASYSSLARVKDFLRRMGLPILNEDEYEYAPSNAIANHDMKYLFSEYVAYRVAGAGGRRKSHVERRLMRKGASIGEIADYLSEVNMASQCVVGLYIGGRFSELASLMIGCRSKVDGYNVVTGKVFKTKSAADLSDEMWVAIDAVMDAVEALEALAPIKASSYLFSQNNLMTGTDMENGVDGKQGYSYSGFHVAMKKYFCKIDGNGTFNDWVFNSHQYKHSLTRQMIKAKLGMPYISYQLKHVYDQALNLPPEATMAYGNSAALLQSGMAGFFLSEFKKDKVEQIFSPDSVISGGGAHDFNQRRQDYFEGMIGAGYTKLEIMDELGRLTDAVFANTALGYCTGRKSDPGGAKDIPCIGQLRCNPNQCRNAVITDEHIPGWKAVRDHNMDMLNDSRFFYGKEQFEKAIAEADGVIASLRVK</sequence>
<dbReference type="SUPFAM" id="SSF56349">
    <property type="entry name" value="DNA breaking-rejoining enzymes"/>
    <property type="match status" value="1"/>
</dbReference>
<protein>
    <recommendedName>
        <fullName evidence="4">Integrase</fullName>
    </recommendedName>
</protein>
<comment type="caution">
    <text evidence="2">The sequence shown here is derived from an EMBL/GenBank/DDBJ whole genome shotgun (WGS) entry which is preliminary data.</text>
</comment>
<gene>
    <name evidence="2" type="ORF">CJF39_03895</name>
</gene>
<dbReference type="Gene3D" id="1.10.443.10">
    <property type="entry name" value="Intergrase catalytic core"/>
    <property type="match status" value="1"/>
</dbReference>
<organism evidence="2 3">
    <name type="scientific">Pseudomonas lundensis</name>
    <dbReference type="NCBI Taxonomy" id="86185"/>
    <lineage>
        <taxon>Bacteria</taxon>
        <taxon>Pseudomonadati</taxon>
        <taxon>Pseudomonadota</taxon>
        <taxon>Gammaproteobacteria</taxon>
        <taxon>Pseudomonadales</taxon>
        <taxon>Pseudomonadaceae</taxon>
        <taxon>Pseudomonas</taxon>
    </lineage>
</organism>
<accession>A0A266NDR3</accession>
<dbReference type="GO" id="GO:0015074">
    <property type="term" value="P:DNA integration"/>
    <property type="evidence" value="ECO:0007669"/>
    <property type="project" value="InterPro"/>
</dbReference>
<evidence type="ECO:0000256" key="1">
    <source>
        <dbReference type="ARBA" id="ARBA00023172"/>
    </source>
</evidence>
<name>A0A266NDR3_9PSED</name>
<dbReference type="Proteomes" id="UP000215788">
    <property type="component" value="Unassembled WGS sequence"/>
</dbReference>
<dbReference type="OrthoDB" id="9147145at2"/>